<dbReference type="Proteomes" id="UP001234297">
    <property type="component" value="Chromosome 2"/>
</dbReference>
<comment type="caution">
    <text evidence="1">The sequence shown here is derived from an EMBL/GenBank/DDBJ whole genome shotgun (WGS) entry which is preliminary data.</text>
</comment>
<evidence type="ECO:0000313" key="1">
    <source>
        <dbReference type="EMBL" id="KAJ8643726.1"/>
    </source>
</evidence>
<organism evidence="1 2">
    <name type="scientific">Persea americana</name>
    <name type="common">Avocado</name>
    <dbReference type="NCBI Taxonomy" id="3435"/>
    <lineage>
        <taxon>Eukaryota</taxon>
        <taxon>Viridiplantae</taxon>
        <taxon>Streptophyta</taxon>
        <taxon>Embryophyta</taxon>
        <taxon>Tracheophyta</taxon>
        <taxon>Spermatophyta</taxon>
        <taxon>Magnoliopsida</taxon>
        <taxon>Magnoliidae</taxon>
        <taxon>Laurales</taxon>
        <taxon>Lauraceae</taxon>
        <taxon>Persea</taxon>
    </lineage>
</organism>
<sequence length="1311" mass="149946">MKLQQVTSLNRPIAILGHGNGLGIYSCFGQRKGMRLNSVMREAFNRLLTNNHLNYFFNLQVCQSISPALRLSIRSSFFLTITIPTPGFRFFFCKARKPTSYFSPRDGRNKTQIVSTSNSHSGIGSSLVSRFSYIWEKKDDIFAELSLQDLLKTLGFLPNTVRRFWRSSTLKPQDFLEILLGFEAESRKLGVEAEKVESLFKLFNWAANQSRDFVHDPQSYKIMVTLFIQAGRFREADSLLKIMEMNWPSLGSHEFYCEIIERYIDACELESSIVVYHRAKDVGLVLSKSCYRALLDLLIQREKTQLAWRLYMDMLEAGYVSSEENPSLEYIIGNLCRDGKIQDARNLIKKVMDFGVQPSQIVLDKIADGYCDKKDFEDLMNFLTEHKSAPASHVCNKIISSRCWNVGTEEALSFLQKLEAIGFVPDEITFGILVCSSCQEGKLKNAFIFVSDLLSRNLKPTVYIYNALISAIFKRGMGEHAIDVFHDMIDRGITPNASTFRVMLAGYCKERKFDEVRLMISEMVKYGLVSLSPMEDALSKAFVFLDLEHLGVKVKRDTGAGISRAEFFDALGNGLYLEADLDEYESTIMGILDNSMIPNFNLVVTKECRIGDVEASLRAKSELVQWGQKLSLSSYSKLLKGLCSSQSYVIEAIHLFEEMVEWDNHLDQASLNLLIQTLCKKGMIFKARLILGKMLQRELHVENKTYTAMIWGFSKEESMTELQECWKVARKGKWVPEPQDWKPLLSCLCKRGMIKKALELLDSMVENYPHLISDVCNTFIKKVCLTGFSNIGCVLVEVVLGRGLVLDHAAYNHLITGFCNEKKFHQAFRILDIMLEKNMTLHVNMCKLLIPHLCQSNLMEKAMVLKQISLSEQSSDSSPVQNTLLNGLCKIGKLYEATAELQHMLLRGIDIWESTFDLMLSEYYRGNNFSLAPELLCVMLRRNVSLSITGYRTLVRMMCMQCQMHNALRLKNVMLRETKYPQLVIYNILIFYLFRMGSSLMVEKLLDEMLEKHLIFDEVTCNFLIYGYYKCKDASKSVVTLNTMIDKNMRPSIRSFRMVIDYLCGKGRLEKALELSKLMEFRGWMHGSVFQNTLVLGLLSSDRLRKAEQFLGRMQEKGLSPNNVSYDYIIKRFCEYGRLKMAVELLNVMLKKGNLPSDISYNMVITGCCIHKDFEKALDFHAEMLHKNLVPSVESCNALVCGLCVEGKAYEAERLLGIMLQLGQTPTRDMYQSLVDRYYLDNNLHKVCELLHQMQHIGYVPDFKTHWSLVSNLSNIDCKNNSNNNRFLSQLLSHSGFPVKDSNIKGGKPSL</sequence>
<accession>A0ACC2MDK4</accession>
<protein>
    <submittedName>
        <fullName evidence="1">Uncharacterized protein</fullName>
    </submittedName>
</protein>
<name>A0ACC2MDK4_PERAE</name>
<proteinExistence type="predicted"/>
<dbReference type="EMBL" id="CM056810">
    <property type="protein sequence ID" value="KAJ8643726.1"/>
    <property type="molecule type" value="Genomic_DNA"/>
</dbReference>
<gene>
    <name evidence="1" type="ORF">MRB53_005474</name>
</gene>
<reference evidence="1 2" key="1">
    <citation type="journal article" date="2022" name="Hortic Res">
        <title>A haplotype resolved chromosomal level avocado genome allows analysis of novel avocado genes.</title>
        <authorList>
            <person name="Nath O."/>
            <person name="Fletcher S.J."/>
            <person name="Hayward A."/>
            <person name="Shaw L.M."/>
            <person name="Masouleh A.K."/>
            <person name="Furtado A."/>
            <person name="Henry R.J."/>
            <person name="Mitter N."/>
        </authorList>
    </citation>
    <scope>NUCLEOTIDE SEQUENCE [LARGE SCALE GENOMIC DNA]</scope>
    <source>
        <strain evidence="2">cv. Hass</strain>
    </source>
</reference>
<keyword evidence="2" id="KW-1185">Reference proteome</keyword>
<evidence type="ECO:0000313" key="2">
    <source>
        <dbReference type="Proteomes" id="UP001234297"/>
    </source>
</evidence>